<dbReference type="InterPro" id="IPR036812">
    <property type="entry name" value="NAD(P)_OxRdtase_dom_sf"/>
</dbReference>
<evidence type="ECO:0000256" key="2">
    <source>
        <dbReference type="SAM" id="Coils"/>
    </source>
</evidence>
<dbReference type="PANTHER" id="PTHR43364">
    <property type="entry name" value="NADH-SPECIFIC METHYLGLYOXAL REDUCTASE-RELATED"/>
    <property type="match status" value="1"/>
</dbReference>
<keyword evidence="2" id="KW-0175">Coiled coil</keyword>
<keyword evidence="5" id="KW-1185">Reference proteome</keyword>
<accession>A0A1I6D2J0</accession>
<keyword evidence="1" id="KW-0560">Oxidoreductase</keyword>
<evidence type="ECO:0000256" key="1">
    <source>
        <dbReference type="ARBA" id="ARBA00023002"/>
    </source>
</evidence>
<dbReference type="Pfam" id="PF00248">
    <property type="entry name" value="Aldo_ket_red"/>
    <property type="match status" value="1"/>
</dbReference>
<dbReference type="PANTHER" id="PTHR43364:SF4">
    <property type="entry name" value="NAD(P)-LINKED OXIDOREDUCTASE SUPERFAMILY PROTEIN"/>
    <property type="match status" value="1"/>
</dbReference>
<dbReference type="RefSeq" id="WP_092076508.1">
    <property type="nucleotide sequence ID" value="NZ_FOYI01000002.1"/>
</dbReference>
<reference evidence="4 5" key="1">
    <citation type="submission" date="2016-10" db="EMBL/GenBank/DDBJ databases">
        <authorList>
            <person name="de Groot N.N."/>
        </authorList>
    </citation>
    <scope>NUCLEOTIDE SEQUENCE [LARGE SCALE GENOMIC DNA]</scope>
    <source>
        <strain evidence="5">KMM 9023,NRIC 0796,JCM 17311,KCTC 23692</strain>
    </source>
</reference>
<dbReference type="AlphaFoldDB" id="A0A1I6D2J0"/>
<feature type="domain" description="NADP-dependent oxidoreductase" evidence="3">
    <location>
        <begin position="15"/>
        <end position="339"/>
    </location>
</feature>
<dbReference type="SUPFAM" id="SSF51430">
    <property type="entry name" value="NAD(P)-linked oxidoreductase"/>
    <property type="match status" value="1"/>
</dbReference>
<organism evidence="4 5">
    <name type="scientific">Poseidonocella sedimentorum</name>
    <dbReference type="NCBI Taxonomy" id="871652"/>
    <lineage>
        <taxon>Bacteria</taxon>
        <taxon>Pseudomonadati</taxon>
        <taxon>Pseudomonadota</taxon>
        <taxon>Alphaproteobacteria</taxon>
        <taxon>Rhodobacterales</taxon>
        <taxon>Roseobacteraceae</taxon>
        <taxon>Poseidonocella</taxon>
    </lineage>
</organism>
<dbReference type="CDD" id="cd19094">
    <property type="entry name" value="AKR_Tas-like"/>
    <property type="match status" value="1"/>
</dbReference>
<gene>
    <name evidence="4" type="ORF">SAMN04515673_1023</name>
</gene>
<evidence type="ECO:0000259" key="3">
    <source>
        <dbReference type="Pfam" id="PF00248"/>
    </source>
</evidence>
<proteinExistence type="predicted"/>
<name>A0A1I6D2J0_9RHOB</name>
<dbReference type="EMBL" id="FOYI01000002">
    <property type="protein sequence ID" value="SFQ99610.1"/>
    <property type="molecule type" value="Genomic_DNA"/>
</dbReference>
<dbReference type="Gene3D" id="3.20.20.100">
    <property type="entry name" value="NADP-dependent oxidoreductase domain"/>
    <property type="match status" value="1"/>
</dbReference>
<sequence length="347" mass="38190">MKMNRLGRTDVMVSELCLGSMTWGSQNNLDEAHEQIVRALDAGINFIDTAEMYPVTPILAETVGRTERIIGQWFERGGRREDFIVATKHSGAGFRHTRGGAPITGQSIPEVIEGNLRRLNTDYIDLYQLHWPNRGSYAFRQNWTFDATDQDHAETIANMEEVIDALEAERKRGTIRHFGLSNESAWGLAQWVRIAEARGGPRAVSVQNEYSLLCRLFDTDMAELAHHEDVGLLAYSPLATGLLTGKYQNGAVPEGSRKAIGPDLGGRNVPRAYEAVALYLGIAAKHGLDPVQMAIAWAAARPFMTSVIFGATSIPQLDRILGASGLSLSEEVLNDIDAAHRACPMPY</sequence>
<feature type="coiled-coil region" evidence="2">
    <location>
        <begin position="149"/>
        <end position="176"/>
    </location>
</feature>
<dbReference type="GO" id="GO:0016491">
    <property type="term" value="F:oxidoreductase activity"/>
    <property type="evidence" value="ECO:0007669"/>
    <property type="project" value="UniProtKB-KW"/>
</dbReference>
<evidence type="ECO:0000313" key="5">
    <source>
        <dbReference type="Proteomes" id="UP000199302"/>
    </source>
</evidence>
<dbReference type="InterPro" id="IPR050523">
    <property type="entry name" value="AKR_Detox_Biosynth"/>
</dbReference>
<dbReference type="STRING" id="871652.SAMN04515673_1023"/>
<dbReference type="OrthoDB" id="9803483at2"/>
<dbReference type="Proteomes" id="UP000199302">
    <property type="component" value="Unassembled WGS sequence"/>
</dbReference>
<dbReference type="InterPro" id="IPR023210">
    <property type="entry name" value="NADP_OxRdtase_dom"/>
</dbReference>
<protein>
    <submittedName>
        <fullName evidence="4">Predicted oxidoreductase</fullName>
    </submittedName>
</protein>
<evidence type="ECO:0000313" key="4">
    <source>
        <dbReference type="EMBL" id="SFQ99610.1"/>
    </source>
</evidence>